<dbReference type="PANTHER" id="PTHR40267:SF1">
    <property type="entry name" value="BLR3294 PROTEIN"/>
    <property type="match status" value="1"/>
</dbReference>
<dbReference type="InterPro" id="IPR026286">
    <property type="entry name" value="MaiA/AMDase"/>
</dbReference>
<dbReference type="PIRSF" id="PIRSF015736">
    <property type="entry name" value="MI"/>
    <property type="match status" value="1"/>
</dbReference>
<accession>A0A0M7AIB2</accession>
<dbReference type="Gene3D" id="3.40.50.12500">
    <property type="match status" value="1"/>
</dbReference>
<dbReference type="PANTHER" id="PTHR40267">
    <property type="entry name" value="BLR3294 PROTEIN"/>
    <property type="match status" value="1"/>
</dbReference>
<dbReference type="OrthoDB" id="9816064at2"/>
<dbReference type="AlphaFoldDB" id="A0A0M7AIB2"/>
<evidence type="ECO:0000313" key="2">
    <source>
        <dbReference type="Proteomes" id="UP000053235"/>
    </source>
</evidence>
<dbReference type="Pfam" id="PF17645">
    <property type="entry name" value="Amdase"/>
    <property type="match status" value="1"/>
</dbReference>
<keyword evidence="2" id="KW-1185">Reference proteome</keyword>
<gene>
    <name evidence="1" type="ORF">LAX5112_03991</name>
</gene>
<organism evidence="1 2">
    <name type="scientific">Roseibium alexandrii</name>
    <dbReference type="NCBI Taxonomy" id="388408"/>
    <lineage>
        <taxon>Bacteria</taxon>
        <taxon>Pseudomonadati</taxon>
        <taxon>Pseudomonadota</taxon>
        <taxon>Alphaproteobacteria</taxon>
        <taxon>Hyphomicrobiales</taxon>
        <taxon>Stappiaceae</taxon>
        <taxon>Roseibium</taxon>
    </lineage>
</organism>
<reference evidence="2" key="1">
    <citation type="submission" date="2015-07" db="EMBL/GenBank/DDBJ databases">
        <authorList>
            <person name="Rodrigo-Torres Lidia"/>
            <person name="Arahal R.David."/>
        </authorList>
    </citation>
    <scope>NUCLEOTIDE SEQUENCE [LARGE SCALE GENOMIC DNA]</scope>
    <source>
        <strain evidence="2">CECT 5112</strain>
    </source>
</reference>
<dbReference type="EMBL" id="CXWD01000018">
    <property type="protein sequence ID" value="CTQ74828.1"/>
    <property type="molecule type" value="Genomic_DNA"/>
</dbReference>
<protein>
    <submittedName>
        <fullName evidence="1">Arylmalonate decarboxylase</fullName>
        <ecNumber evidence="1">4.1.1.76</ecNumber>
    </submittedName>
</protein>
<keyword evidence="1" id="KW-0456">Lyase</keyword>
<dbReference type="InterPro" id="IPR053714">
    <property type="entry name" value="Iso_Racemase_Enz_sf"/>
</dbReference>
<dbReference type="STRING" id="388408.LAX5112_03991"/>
<dbReference type="GO" id="GO:0047436">
    <property type="term" value="F:arylmalonate decarboxylase activity"/>
    <property type="evidence" value="ECO:0007669"/>
    <property type="project" value="UniProtKB-EC"/>
</dbReference>
<sequence>MQLSFETDAGLAHKAALGLIVLQADETIENEFRPLFDQDGVTLNHTRIESAPEVTSETLMRMKSQLTGTAALLPGARDLDVIGYACTSASTVIGSDAVAAAVRKAHPTTKVTNPAAAVLAALEHLNAKKIGVVTPYIAEVSEAVVSLLKDNSLTVANLGSFGQSEEAVVARISPASVEEAICSVGSAPEIDAVFASCTNLRTFPVLKACEAKLGKPVISSNSALAWHMMLLAGLETKGRGPGRLFD</sequence>
<dbReference type="EC" id="4.1.1.76" evidence="1"/>
<proteinExistence type="predicted"/>
<dbReference type="RefSeq" id="WP_055673283.1">
    <property type="nucleotide sequence ID" value="NZ_CXWD01000018.1"/>
</dbReference>
<dbReference type="Proteomes" id="UP000053235">
    <property type="component" value="Unassembled WGS sequence"/>
</dbReference>
<evidence type="ECO:0000313" key="1">
    <source>
        <dbReference type="EMBL" id="CTQ74828.1"/>
    </source>
</evidence>
<name>A0A0M7AIB2_9HYPH</name>